<feature type="signal peptide" evidence="3">
    <location>
        <begin position="1"/>
        <end position="21"/>
    </location>
</feature>
<dbReference type="VEuPathDB" id="FungiDB:JI435_047630"/>
<dbReference type="GO" id="GO:0008061">
    <property type="term" value="F:chitin binding"/>
    <property type="evidence" value="ECO:0007669"/>
    <property type="project" value="UniProtKB-UniRule"/>
</dbReference>
<reference evidence="6" key="1">
    <citation type="journal article" date="2021" name="BMC Genomics">
        <title>Chromosome-level genome assembly and manually-curated proteome of model necrotroph Parastagonospora nodorum Sn15 reveals a genome-wide trove of candidate effector homologs, and redundancy of virulence-related functions within an accessory chromosome.</title>
        <authorList>
            <person name="Bertazzoni S."/>
            <person name="Jones D.A.B."/>
            <person name="Phan H.T."/>
            <person name="Tan K.-C."/>
            <person name="Hane J.K."/>
        </authorList>
    </citation>
    <scope>NUCLEOTIDE SEQUENCE [LARGE SCALE GENOMIC DNA]</scope>
    <source>
        <strain evidence="6">SN15 / ATCC MYA-4574 / FGSC 10173)</strain>
    </source>
</reference>
<keyword evidence="2" id="KW-1015">Disulfide bond</keyword>
<dbReference type="RefSeq" id="XP_001795174.1">
    <property type="nucleotide sequence ID" value="XM_001795122.1"/>
</dbReference>
<proteinExistence type="predicted"/>
<evidence type="ECO:0000259" key="4">
    <source>
        <dbReference type="PROSITE" id="PS50941"/>
    </source>
</evidence>
<keyword evidence="6" id="KW-1185">Reference proteome</keyword>
<evidence type="ECO:0000256" key="3">
    <source>
        <dbReference type="SAM" id="SignalP"/>
    </source>
</evidence>
<comment type="caution">
    <text evidence="2">Lacks conserved residue(s) required for the propagation of feature annotation.</text>
</comment>
<sequence length="80" mass="8443">MLFNSVVILALCAAPGVEVAAKPVSKNARCGEKFGGATCQGSKWGNCCSPYGYCGSGKDYCEAKKCRKNFGTCNGQYQCI</sequence>
<dbReference type="KEGG" id="pno:SNOG_04763"/>
<dbReference type="Pfam" id="PF00187">
    <property type="entry name" value="Chitin_bind_1"/>
    <property type="match status" value="1"/>
</dbReference>
<evidence type="ECO:0000313" key="5">
    <source>
        <dbReference type="EMBL" id="QRC98722.1"/>
    </source>
</evidence>
<dbReference type="PROSITE" id="PS50941">
    <property type="entry name" value="CHIT_BIND_I_2"/>
    <property type="match status" value="1"/>
</dbReference>
<protein>
    <recommendedName>
        <fullName evidence="4">Chitin-binding type-1 domain-containing protein</fullName>
    </recommendedName>
</protein>
<evidence type="ECO:0000256" key="2">
    <source>
        <dbReference type="PROSITE-ProRule" id="PRU00261"/>
    </source>
</evidence>
<name>A0A7U2F5I1_PHANO</name>
<dbReference type="AlphaFoldDB" id="A0A7U2F5I1"/>
<dbReference type="EMBL" id="CP069030">
    <property type="protein sequence ID" value="QRC98722.1"/>
    <property type="molecule type" value="Genomic_DNA"/>
</dbReference>
<dbReference type="OrthoDB" id="5985073at2759"/>
<keyword evidence="3" id="KW-0732">Signal</keyword>
<keyword evidence="1 2" id="KW-0147">Chitin-binding</keyword>
<feature type="chain" id="PRO_5034193026" description="Chitin-binding type-1 domain-containing protein" evidence="3">
    <location>
        <begin position="22"/>
        <end position="80"/>
    </location>
</feature>
<evidence type="ECO:0000313" key="6">
    <source>
        <dbReference type="Proteomes" id="UP000663193"/>
    </source>
</evidence>
<feature type="disulfide bond" evidence="2">
    <location>
        <begin position="47"/>
        <end position="61"/>
    </location>
</feature>
<feature type="domain" description="Chitin-binding type-1" evidence="4">
    <location>
        <begin position="27"/>
        <end position="75"/>
    </location>
</feature>
<dbReference type="SUPFAM" id="SSF57016">
    <property type="entry name" value="Plant lectins/antimicrobial peptides"/>
    <property type="match status" value="1"/>
</dbReference>
<accession>A0A7U2F5I1</accession>
<dbReference type="SMART" id="SM00270">
    <property type="entry name" value="ChtBD1"/>
    <property type="match status" value="1"/>
</dbReference>
<dbReference type="OMA" id="NNATCQG"/>
<gene>
    <name evidence="5" type="ORF">JI435_047630</name>
</gene>
<dbReference type="Proteomes" id="UP000663193">
    <property type="component" value="Chromosome 8"/>
</dbReference>
<dbReference type="InterPro" id="IPR036861">
    <property type="entry name" value="Endochitinase-like_sf"/>
</dbReference>
<organism evidence="5 6">
    <name type="scientific">Phaeosphaeria nodorum (strain SN15 / ATCC MYA-4574 / FGSC 10173)</name>
    <name type="common">Glume blotch fungus</name>
    <name type="synonym">Parastagonospora nodorum</name>
    <dbReference type="NCBI Taxonomy" id="321614"/>
    <lineage>
        <taxon>Eukaryota</taxon>
        <taxon>Fungi</taxon>
        <taxon>Dikarya</taxon>
        <taxon>Ascomycota</taxon>
        <taxon>Pezizomycotina</taxon>
        <taxon>Dothideomycetes</taxon>
        <taxon>Pleosporomycetidae</taxon>
        <taxon>Pleosporales</taxon>
        <taxon>Pleosporineae</taxon>
        <taxon>Phaeosphaeriaceae</taxon>
        <taxon>Parastagonospora</taxon>
    </lineage>
</organism>
<dbReference type="Gene3D" id="3.30.60.10">
    <property type="entry name" value="Endochitinase-like"/>
    <property type="match status" value="1"/>
</dbReference>
<dbReference type="InterPro" id="IPR001002">
    <property type="entry name" value="Chitin-bd_1"/>
</dbReference>
<evidence type="ECO:0000256" key="1">
    <source>
        <dbReference type="ARBA" id="ARBA00022669"/>
    </source>
</evidence>